<evidence type="ECO:0000313" key="3">
    <source>
        <dbReference type="Proteomes" id="UP001152759"/>
    </source>
</evidence>
<protein>
    <submittedName>
        <fullName evidence="2">Uncharacterized protein</fullName>
    </submittedName>
</protein>
<feature type="compositionally biased region" description="Basic and acidic residues" evidence="1">
    <location>
        <begin position="198"/>
        <end position="210"/>
    </location>
</feature>
<evidence type="ECO:0000313" key="2">
    <source>
        <dbReference type="EMBL" id="CAH0391625.1"/>
    </source>
</evidence>
<gene>
    <name evidence="2" type="ORF">BEMITA_LOCUS10224</name>
</gene>
<proteinExistence type="predicted"/>
<dbReference type="Proteomes" id="UP001152759">
    <property type="component" value="Chromosome 6"/>
</dbReference>
<name>A0A9P0F6X0_BEMTA</name>
<dbReference type="EMBL" id="OU963867">
    <property type="protein sequence ID" value="CAH0391625.1"/>
    <property type="molecule type" value="Genomic_DNA"/>
</dbReference>
<feature type="region of interest" description="Disordered" evidence="1">
    <location>
        <begin position="194"/>
        <end position="244"/>
    </location>
</feature>
<sequence>MNVDDQPERDLIEEYQATTALVRKNNNLIKELIERINGKMTTLKIEKFNNKDFEVVPPFEGKIEQLPRFLRALDYLAAEYEVTIYTNHLVPFLLHVEAKLKGAVAHQIGLGNYQTWPALREKLILAYDDKRDSATLAEELGVMSQKPNETPMQFYERLILHYDQMLAKLLLECNSNKDIVKGVTEHYLEHFNPPAHEVNSRRESYTRKQDIYPSPEEPQEKRKKGKGKNDSTKPMTSKIFYKEKLALEKQKAAEKKAREEERDRRREEYRQRKLQLLEQVVKNNNNNISSPERL</sequence>
<accession>A0A9P0F6X0</accession>
<organism evidence="2 3">
    <name type="scientific">Bemisia tabaci</name>
    <name type="common">Sweetpotato whitefly</name>
    <name type="synonym">Aleurodes tabaci</name>
    <dbReference type="NCBI Taxonomy" id="7038"/>
    <lineage>
        <taxon>Eukaryota</taxon>
        <taxon>Metazoa</taxon>
        <taxon>Ecdysozoa</taxon>
        <taxon>Arthropoda</taxon>
        <taxon>Hexapoda</taxon>
        <taxon>Insecta</taxon>
        <taxon>Pterygota</taxon>
        <taxon>Neoptera</taxon>
        <taxon>Paraneoptera</taxon>
        <taxon>Hemiptera</taxon>
        <taxon>Sternorrhyncha</taxon>
        <taxon>Aleyrodoidea</taxon>
        <taxon>Aleyrodidae</taxon>
        <taxon>Aleyrodinae</taxon>
        <taxon>Bemisia</taxon>
    </lineage>
</organism>
<evidence type="ECO:0000256" key="1">
    <source>
        <dbReference type="SAM" id="MobiDB-lite"/>
    </source>
</evidence>
<dbReference type="AlphaFoldDB" id="A0A9P0F6X0"/>
<reference evidence="2" key="1">
    <citation type="submission" date="2021-12" db="EMBL/GenBank/DDBJ databases">
        <authorList>
            <person name="King R."/>
        </authorList>
    </citation>
    <scope>NUCLEOTIDE SEQUENCE</scope>
</reference>
<keyword evidence="3" id="KW-1185">Reference proteome</keyword>